<accession>A0ABU7JQQ8</accession>
<dbReference type="Pfam" id="PF10936">
    <property type="entry name" value="DUF2617"/>
    <property type="match status" value="1"/>
</dbReference>
<protein>
    <submittedName>
        <fullName evidence="1">DUF2617 family protein</fullName>
    </submittedName>
</protein>
<evidence type="ECO:0000313" key="1">
    <source>
        <dbReference type="EMBL" id="MEE2032092.1"/>
    </source>
</evidence>
<reference evidence="1 2" key="1">
    <citation type="submission" date="2023-08" db="EMBL/GenBank/DDBJ databases">
        <authorList>
            <person name="Girao M."/>
            <person name="Carvalho M.F."/>
        </authorList>
    </citation>
    <scope>NUCLEOTIDE SEQUENCE [LARGE SCALE GENOMIC DNA]</scope>
    <source>
        <strain evidence="1 2">CC-R104</strain>
    </source>
</reference>
<dbReference type="InterPro" id="IPR024486">
    <property type="entry name" value="DUF2617"/>
</dbReference>
<keyword evidence="2" id="KW-1185">Reference proteome</keyword>
<comment type="caution">
    <text evidence="1">The sequence shown here is derived from an EMBL/GenBank/DDBJ whole genome shotgun (WGS) entry which is preliminary data.</text>
</comment>
<gene>
    <name evidence="1" type="ORF">Q8814_08200</name>
</gene>
<evidence type="ECO:0000313" key="2">
    <source>
        <dbReference type="Proteomes" id="UP001331936"/>
    </source>
</evidence>
<sequence length="167" mass="17914">MSVHLLEVAPRDVSADELGLVLGAPAPAALVSMRLTDPDAGELVLGVLAASHVVTATSGRRHLTEQVSCDAIGIGGRRLPELEHGDGYRFSSRTVTVSRAALARRAGELREAAAVRTWLCAGFPGDPDALTALTADASEGEWHWRTWHLYPRSDAGVIVETESRWRP</sequence>
<dbReference type="Proteomes" id="UP001331936">
    <property type="component" value="Unassembled WGS sequence"/>
</dbReference>
<name>A0ABU7JQQ8_9NOCA</name>
<proteinExistence type="predicted"/>
<dbReference type="RefSeq" id="WP_330151524.1">
    <property type="nucleotide sequence ID" value="NZ_JAUZMZ010000032.1"/>
</dbReference>
<dbReference type="EMBL" id="JAUZMZ010000032">
    <property type="protein sequence ID" value="MEE2032092.1"/>
    <property type="molecule type" value="Genomic_DNA"/>
</dbReference>
<organism evidence="1 2">
    <name type="scientific">Rhodococcus chondri</name>
    <dbReference type="NCBI Taxonomy" id="3065941"/>
    <lineage>
        <taxon>Bacteria</taxon>
        <taxon>Bacillati</taxon>
        <taxon>Actinomycetota</taxon>
        <taxon>Actinomycetes</taxon>
        <taxon>Mycobacteriales</taxon>
        <taxon>Nocardiaceae</taxon>
        <taxon>Rhodococcus</taxon>
    </lineage>
</organism>